<keyword evidence="10 12" id="KW-0739">Sodium transport</keyword>
<keyword evidence="9" id="KW-0325">Glycoprotein</keyword>
<comment type="similarity">
    <text evidence="12">Belongs to the amiloride-sensitive sodium channel (TC 1.A.6) family.</text>
</comment>
<keyword evidence="8" id="KW-0472">Membrane</keyword>
<dbReference type="EMBL" id="JAEAOA010000307">
    <property type="protein sequence ID" value="KAK3584640.1"/>
    <property type="molecule type" value="Genomic_DNA"/>
</dbReference>
<evidence type="ECO:0000256" key="5">
    <source>
        <dbReference type="ARBA" id="ARBA00022989"/>
    </source>
</evidence>
<dbReference type="GO" id="GO:0015280">
    <property type="term" value="F:ligand-gated sodium channel activity"/>
    <property type="evidence" value="ECO:0007669"/>
    <property type="project" value="TreeGrafter"/>
</dbReference>
<proteinExistence type="inferred from homology"/>
<evidence type="ECO:0000256" key="4">
    <source>
        <dbReference type="ARBA" id="ARBA00022692"/>
    </source>
</evidence>
<evidence type="ECO:0000256" key="6">
    <source>
        <dbReference type="ARBA" id="ARBA00023053"/>
    </source>
</evidence>
<evidence type="ECO:0000313" key="14">
    <source>
        <dbReference type="EMBL" id="KAK3584640.1"/>
    </source>
</evidence>
<keyword evidence="7 12" id="KW-0406">Ion transport</keyword>
<reference evidence="14" key="2">
    <citation type="journal article" date="2021" name="Genome Biol. Evol.">
        <title>Developing a high-quality reference genome for a parasitic bivalve with doubly uniparental inheritance (Bivalvia: Unionida).</title>
        <authorList>
            <person name="Smith C.H."/>
        </authorList>
    </citation>
    <scope>NUCLEOTIDE SEQUENCE</scope>
    <source>
        <strain evidence="14">CHS0354</strain>
        <tissue evidence="14">Mantle</tissue>
    </source>
</reference>
<evidence type="ECO:0000256" key="12">
    <source>
        <dbReference type="RuleBase" id="RU000679"/>
    </source>
</evidence>
<comment type="caution">
    <text evidence="14">The sequence shown here is derived from an EMBL/GenBank/DDBJ whole genome shotgun (WGS) entry which is preliminary data.</text>
</comment>
<sequence length="171" mass="19519">MVTLNIYKATCIDNLCQADMEKCNDMCPSSCEELRFEPIMSISKWPSEQYAQHLRNRIRKTSSKFMDDDKVADSTSTLAKLEVYFVDMSYETIEQQKSYQSESLISDIGGQLGLWLGLSVITLGELVEFMASVSHLITARCYGRMGKRYPTKSKHQMTKVQPALQSNTEEF</sequence>
<dbReference type="FunFam" id="1.10.287.770:FF:000001">
    <property type="entry name" value="Acid-sensing ion channel subunit 1"/>
    <property type="match status" value="1"/>
</dbReference>
<evidence type="ECO:0000256" key="9">
    <source>
        <dbReference type="ARBA" id="ARBA00023180"/>
    </source>
</evidence>
<evidence type="ECO:0000256" key="2">
    <source>
        <dbReference type="ARBA" id="ARBA00022448"/>
    </source>
</evidence>
<evidence type="ECO:0000256" key="3">
    <source>
        <dbReference type="ARBA" id="ARBA00022461"/>
    </source>
</evidence>
<accession>A0AAE0VPV1</accession>
<keyword evidence="5" id="KW-1133">Transmembrane helix</keyword>
<dbReference type="AlphaFoldDB" id="A0AAE0VPV1"/>
<dbReference type="Gene3D" id="1.10.287.770">
    <property type="entry name" value="YojJ-like"/>
    <property type="match status" value="1"/>
</dbReference>
<keyword evidence="6" id="KW-0915">Sodium</keyword>
<name>A0AAE0VPV1_9BIVA</name>
<keyword evidence="3 12" id="KW-0894">Sodium channel</keyword>
<protein>
    <submittedName>
        <fullName evidence="14">Uncharacterized protein</fullName>
    </submittedName>
</protein>
<dbReference type="Pfam" id="PF00858">
    <property type="entry name" value="ASC"/>
    <property type="match status" value="1"/>
</dbReference>
<dbReference type="Proteomes" id="UP001195483">
    <property type="component" value="Unassembled WGS sequence"/>
</dbReference>
<dbReference type="GO" id="GO:0005886">
    <property type="term" value="C:plasma membrane"/>
    <property type="evidence" value="ECO:0007669"/>
    <property type="project" value="TreeGrafter"/>
</dbReference>
<evidence type="ECO:0000256" key="11">
    <source>
        <dbReference type="ARBA" id="ARBA00023303"/>
    </source>
</evidence>
<keyword evidence="15" id="KW-1185">Reference proteome</keyword>
<keyword evidence="4 12" id="KW-0812">Transmembrane</keyword>
<feature type="region of interest" description="Disordered" evidence="13">
    <location>
        <begin position="152"/>
        <end position="171"/>
    </location>
</feature>
<keyword evidence="11 12" id="KW-0407">Ion channel</keyword>
<evidence type="ECO:0000256" key="10">
    <source>
        <dbReference type="ARBA" id="ARBA00023201"/>
    </source>
</evidence>
<reference evidence="14" key="1">
    <citation type="journal article" date="2021" name="Genome Biol. Evol.">
        <title>A High-Quality Reference Genome for a Parasitic Bivalve with Doubly Uniparental Inheritance (Bivalvia: Unionida).</title>
        <authorList>
            <person name="Smith C.H."/>
        </authorList>
    </citation>
    <scope>NUCLEOTIDE SEQUENCE</scope>
    <source>
        <strain evidence="14">CHS0354</strain>
    </source>
</reference>
<evidence type="ECO:0000256" key="13">
    <source>
        <dbReference type="SAM" id="MobiDB-lite"/>
    </source>
</evidence>
<evidence type="ECO:0000313" key="15">
    <source>
        <dbReference type="Proteomes" id="UP001195483"/>
    </source>
</evidence>
<dbReference type="PANTHER" id="PTHR11690">
    <property type="entry name" value="AMILORIDE-SENSITIVE SODIUM CHANNEL-RELATED"/>
    <property type="match status" value="1"/>
</dbReference>
<dbReference type="PRINTS" id="PR01078">
    <property type="entry name" value="AMINACHANNEL"/>
</dbReference>
<comment type="subcellular location">
    <subcellularLocation>
        <location evidence="1">Membrane</location>
        <topology evidence="1">Multi-pass membrane protein</topology>
    </subcellularLocation>
</comment>
<evidence type="ECO:0000256" key="7">
    <source>
        <dbReference type="ARBA" id="ARBA00023065"/>
    </source>
</evidence>
<dbReference type="InterPro" id="IPR001873">
    <property type="entry name" value="ENaC"/>
</dbReference>
<evidence type="ECO:0000256" key="1">
    <source>
        <dbReference type="ARBA" id="ARBA00004141"/>
    </source>
</evidence>
<organism evidence="14 15">
    <name type="scientific">Potamilus streckersoni</name>
    <dbReference type="NCBI Taxonomy" id="2493646"/>
    <lineage>
        <taxon>Eukaryota</taxon>
        <taxon>Metazoa</taxon>
        <taxon>Spiralia</taxon>
        <taxon>Lophotrochozoa</taxon>
        <taxon>Mollusca</taxon>
        <taxon>Bivalvia</taxon>
        <taxon>Autobranchia</taxon>
        <taxon>Heteroconchia</taxon>
        <taxon>Palaeoheterodonta</taxon>
        <taxon>Unionida</taxon>
        <taxon>Unionoidea</taxon>
        <taxon>Unionidae</taxon>
        <taxon>Ambleminae</taxon>
        <taxon>Lampsilini</taxon>
        <taxon>Potamilus</taxon>
    </lineage>
</organism>
<evidence type="ECO:0000256" key="8">
    <source>
        <dbReference type="ARBA" id="ARBA00023136"/>
    </source>
</evidence>
<gene>
    <name evidence="14" type="ORF">CHS0354_003926</name>
</gene>
<keyword evidence="2 12" id="KW-0813">Transport</keyword>
<reference evidence="14" key="3">
    <citation type="submission" date="2023-05" db="EMBL/GenBank/DDBJ databases">
        <authorList>
            <person name="Smith C.H."/>
        </authorList>
    </citation>
    <scope>NUCLEOTIDE SEQUENCE</scope>
    <source>
        <strain evidence="14">CHS0354</strain>
        <tissue evidence="14">Mantle</tissue>
    </source>
</reference>